<evidence type="ECO:0000313" key="8">
    <source>
        <dbReference type="Proteomes" id="UP000827092"/>
    </source>
</evidence>
<feature type="region of interest" description="Disordered" evidence="5">
    <location>
        <begin position="74"/>
        <end position="136"/>
    </location>
</feature>
<evidence type="ECO:0000313" key="7">
    <source>
        <dbReference type="EMBL" id="KAG8179155.1"/>
    </source>
</evidence>
<keyword evidence="1" id="KW-0479">Metal-binding</keyword>
<evidence type="ECO:0000259" key="6">
    <source>
        <dbReference type="PROSITE" id="PS50016"/>
    </source>
</evidence>
<dbReference type="PROSITE" id="PS01359">
    <property type="entry name" value="ZF_PHD_1"/>
    <property type="match status" value="1"/>
</dbReference>
<keyword evidence="2 4" id="KW-0863">Zinc-finger</keyword>
<feature type="region of interest" description="Disordered" evidence="5">
    <location>
        <begin position="837"/>
        <end position="859"/>
    </location>
</feature>
<feature type="region of interest" description="Disordered" evidence="5">
    <location>
        <begin position="352"/>
        <end position="382"/>
    </location>
</feature>
<dbReference type="InterPro" id="IPR013083">
    <property type="entry name" value="Znf_RING/FYVE/PHD"/>
</dbReference>
<dbReference type="AlphaFoldDB" id="A0AAV6U5C9"/>
<feature type="region of interest" description="Disordered" evidence="5">
    <location>
        <begin position="271"/>
        <end position="295"/>
    </location>
</feature>
<keyword evidence="8" id="KW-1185">Reference proteome</keyword>
<dbReference type="Pfam" id="PF00628">
    <property type="entry name" value="PHD"/>
    <property type="match status" value="1"/>
</dbReference>
<proteinExistence type="predicted"/>
<feature type="compositionally biased region" description="Polar residues" evidence="5">
    <location>
        <begin position="83"/>
        <end position="107"/>
    </location>
</feature>
<name>A0AAV6U5C9_9ARAC</name>
<evidence type="ECO:0000256" key="4">
    <source>
        <dbReference type="PROSITE-ProRule" id="PRU00146"/>
    </source>
</evidence>
<dbReference type="InterPro" id="IPR001965">
    <property type="entry name" value="Znf_PHD"/>
</dbReference>
<sequence length="1154" mass="130272">IKPCRPKQSRVLYDITTYCEVCKKANNAGTLLLCDCCDLGYHCKCLQPPLQEVPAGVWYCPVCVTVETKIKKSKDPKEVQKENAAQSNQENLPSENGQDTFSPQPQTKHFKGELTASIPEKSSENRTVSASLRKSNPRNYTNDEAIRRTDKFLVNKTEVDKNLNINNLSAATLNLREPLTTQISIKSKVKNNHPGNISTWSRRLRNKDPRSNETVTVQCDSTQKHASNQTTRADNFLVSETEVDKNVKISNLKAETSNVKDPSIVPSTVQNKHQENNSIWSRRLRKKDTESKPNETVTYCSVTGLSGRKQEEHDKNEIEATVSLVKYEQVNVCPLAKIPDFKNNSMERECINNSKTENKSSSSIKLRNKGSRLDTNKGKIPSCPSEERIKNNSVFEVKETLKNLIHSDNLCNSPKQSISHEGFKLHKPGPSNSNTVLPIQKNSYKCCKNATKSSKYGSEFSKNQLQSTKRSVKNIHNENKDAICVLSSTPEIKKKKTLRNFKTQIKDSEGTMNLNTDIINTPNSCTSTHGNVTKDVPKLGTKEEQPVNKFHVQPTEEGLNKKNRNTCIELRGREVNNAKIETNFENTKWCLHYCQKPDDFSVLCLKKGNNLKSEKLGNKEHFSTFQTNVRRNKSTIPSTAEEFQKNVIVTSQNKISIENKKEYCRNVQSTLLDIQNGIPFADSKISINETDSKFSEESNRRDAFLSLYNSKSSLSNESENFLKLNTNSCLSGDETGILIHPESSESTKYYFLTKKSISNFAMEKLSLLASEKKQEQNMNKMGHKWNNIEEQNSAISSKEVFEKNIQSTTSSITFRKYKEPSNNKFFEKSIQSSGVTALSATSEKYEEPSSTKRSGLGRYDMKKQDSALCNSDIPEVNIHSTKFTTLSDASEERSKDKTGQSLCYKEKEYPAIHNSISEKRHSSISIVSSSTSKTHKESSKNKLGRGWYHYEDENPAISNSTISEKIIQSKRVPEDNEAGSQKPTKSSSSTKVKTHALKNALYTMDNISGSRSFNQDSITPPPKFSVFESVDNTCASRQKYFSINKSVMDTSLSSKTTLSAFAYTYGNPLKGDQSDINPFHVQTASLATNKPKSYHSREVHYAIKAKMNLADELLKIEREKWPRHLKKYKRRRSSCSKYPGEKCAYVCGSEIKKK</sequence>
<accession>A0AAV6U5C9</accession>
<dbReference type="PANTHER" id="PTHR12618:SF20">
    <property type="entry name" value="PHD AND RING FINGER DOMAIN-CONTAINING PROTEIN 1"/>
    <property type="match status" value="1"/>
</dbReference>
<dbReference type="InterPro" id="IPR019787">
    <property type="entry name" value="Znf_PHD-finger"/>
</dbReference>
<feature type="region of interest" description="Disordered" evidence="5">
    <location>
        <begin position="970"/>
        <end position="993"/>
    </location>
</feature>
<dbReference type="InterPro" id="IPR011011">
    <property type="entry name" value="Znf_FYVE_PHD"/>
</dbReference>
<feature type="non-terminal residue" evidence="7">
    <location>
        <position position="1"/>
    </location>
</feature>
<dbReference type="PROSITE" id="PS50016">
    <property type="entry name" value="ZF_PHD_2"/>
    <property type="match status" value="1"/>
</dbReference>
<dbReference type="Gene3D" id="3.30.40.10">
    <property type="entry name" value="Zinc/RING finger domain, C3HC4 (zinc finger)"/>
    <property type="match status" value="1"/>
</dbReference>
<reference evidence="7 8" key="1">
    <citation type="journal article" date="2022" name="Nat. Ecol. Evol.">
        <title>A masculinizing supergene underlies an exaggerated male reproductive morph in a spider.</title>
        <authorList>
            <person name="Hendrickx F."/>
            <person name="De Corte Z."/>
            <person name="Sonet G."/>
            <person name="Van Belleghem S.M."/>
            <person name="Kostlbacher S."/>
            <person name="Vangestel C."/>
        </authorList>
    </citation>
    <scope>NUCLEOTIDE SEQUENCE [LARGE SCALE GENOMIC DNA]</scope>
    <source>
        <strain evidence="7">W744_W776</strain>
    </source>
</reference>
<gene>
    <name evidence="7" type="ORF">JTE90_023617</name>
</gene>
<organism evidence="7 8">
    <name type="scientific">Oedothorax gibbosus</name>
    <dbReference type="NCBI Taxonomy" id="931172"/>
    <lineage>
        <taxon>Eukaryota</taxon>
        <taxon>Metazoa</taxon>
        <taxon>Ecdysozoa</taxon>
        <taxon>Arthropoda</taxon>
        <taxon>Chelicerata</taxon>
        <taxon>Arachnida</taxon>
        <taxon>Araneae</taxon>
        <taxon>Araneomorphae</taxon>
        <taxon>Entelegynae</taxon>
        <taxon>Araneoidea</taxon>
        <taxon>Linyphiidae</taxon>
        <taxon>Erigoninae</taxon>
        <taxon>Oedothorax</taxon>
    </lineage>
</organism>
<feature type="domain" description="PHD-type" evidence="6">
    <location>
        <begin position="16"/>
        <end position="66"/>
    </location>
</feature>
<dbReference type="SMART" id="SM00249">
    <property type="entry name" value="PHD"/>
    <property type="match status" value="1"/>
</dbReference>
<feature type="compositionally biased region" description="Polar residues" evidence="5">
    <location>
        <begin position="271"/>
        <end position="280"/>
    </location>
</feature>
<dbReference type="SUPFAM" id="SSF57903">
    <property type="entry name" value="FYVE/PHD zinc finger"/>
    <property type="match status" value="1"/>
</dbReference>
<comment type="caution">
    <text evidence="7">The sequence shown here is derived from an EMBL/GenBank/DDBJ whole genome shotgun (WGS) entry which is preliminary data.</text>
</comment>
<evidence type="ECO:0000256" key="5">
    <source>
        <dbReference type="SAM" id="MobiDB-lite"/>
    </source>
</evidence>
<feature type="compositionally biased region" description="Polar residues" evidence="5">
    <location>
        <begin position="125"/>
        <end position="136"/>
    </location>
</feature>
<dbReference type="InterPro" id="IPR047157">
    <property type="entry name" value="PHRF1/Atg35"/>
</dbReference>
<dbReference type="GO" id="GO:0008270">
    <property type="term" value="F:zinc ion binding"/>
    <property type="evidence" value="ECO:0007669"/>
    <property type="project" value="UniProtKB-KW"/>
</dbReference>
<keyword evidence="3" id="KW-0862">Zinc</keyword>
<evidence type="ECO:0000256" key="3">
    <source>
        <dbReference type="ARBA" id="ARBA00022833"/>
    </source>
</evidence>
<feature type="compositionally biased region" description="Low complexity" evidence="5">
    <location>
        <begin position="352"/>
        <end position="365"/>
    </location>
</feature>
<protein>
    <recommendedName>
        <fullName evidence="6">PHD-type domain-containing protein</fullName>
    </recommendedName>
</protein>
<dbReference type="PANTHER" id="PTHR12618">
    <property type="entry name" value="PHD AND RING FINGER DOMAIN-CONTAINING PROTEIN 1"/>
    <property type="match status" value="1"/>
</dbReference>
<evidence type="ECO:0000256" key="2">
    <source>
        <dbReference type="ARBA" id="ARBA00022771"/>
    </source>
</evidence>
<feature type="compositionally biased region" description="Low complexity" evidence="5">
    <location>
        <begin position="923"/>
        <end position="932"/>
    </location>
</feature>
<dbReference type="EMBL" id="JAFNEN010000645">
    <property type="protein sequence ID" value="KAG8179155.1"/>
    <property type="molecule type" value="Genomic_DNA"/>
</dbReference>
<dbReference type="InterPro" id="IPR019786">
    <property type="entry name" value="Zinc_finger_PHD-type_CS"/>
</dbReference>
<feature type="region of interest" description="Disordered" evidence="5">
    <location>
        <begin position="914"/>
        <end position="941"/>
    </location>
</feature>
<dbReference type="Proteomes" id="UP000827092">
    <property type="component" value="Unassembled WGS sequence"/>
</dbReference>
<evidence type="ECO:0000256" key="1">
    <source>
        <dbReference type="ARBA" id="ARBA00022723"/>
    </source>
</evidence>
<feature type="compositionally biased region" description="Low complexity" evidence="5">
    <location>
        <begin position="982"/>
        <end position="991"/>
    </location>
</feature>